<feature type="domain" description="NolW-like" evidence="13">
    <location>
        <begin position="347"/>
        <end position="498"/>
    </location>
</feature>
<evidence type="ECO:0000256" key="5">
    <source>
        <dbReference type="ARBA" id="ARBA00022692"/>
    </source>
</evidence>
<reference evidence="16" key="1">
    <citation type="journal article" date="2019" name="Int. J. Syst. Evol. Microbiol.">
        <title>The Global Catalogue of Microorganisms (GCM) 10K type strain sequencing project: providing services to taxonomists for standard genome sequencing and annotation.</title>
        <authorList>
            <consortium name="The Broad Institute Genomics Platform"/>
            <consortium name="The Broad Institute Genome Sequencing Center for Infectious Disease"/>
            <person name="Wu L."/>
            <person name="Ma J."/>
        </authorList>
    </citation>
    <scope>NUCLEOTIDE SEQUENCE [LARGE SCALE GENOMIC DNA]</scope>
    <source>
        <strain evidence="16">KCTC 42964</strain>
    </source>
</reference>
<comment type="caution">
    <text evidence="15">The sequence shown here is derived from an EMBL/GenBank/DDBJ whole genome shotgun (WGS) entry which is preliminary data.</text>
</comment>
<keyword evidence="6" id="KW-0732">Signal</keyword>
<dbReference type="InterPro" id="IPR038591">
    <property type="entry name" value="NolW-like_sf"/>
</dbReference>
<dbReference type="RefSeq" id="WP_379901145.1">
    <property type="nucleotide sequence ID" value="NZ_JBHRTR010000028.1"/>
</dbReference>
<dbReference type="Pfam" id="PF03958">
    <property type="entry name" value="Secretin_N"/>
    <property type="match status" value="3"/>
</dbReference>
<evidence type="ECO:0000313" key="15">
    <source>
        <dbReference type="EMBL" id="MFC3228227.1"/>
    </source>
</evidence>
<evidence type="ECO:0000256" key="4">
    <source>
        <dbReference type="ARBA" id="ARBA00022452"/>
    </source>
</evidence>
<evidence type="ECO:0000256" key="2">
    <source>
        <dbReference type="ARBA" id="ARBA00006980"/>
    </source>
</evidence>
<evidence type="ECO:0000256" key="1">
    <source>
        <dbReference type="ARBA" id="ARBA00004442"/>
    </source>
</evidence>
<dbReference type="Pfam" id="PF00263">
    <property type="entry name" value="Secretin"/>
    <property type="match status" value="1"/>
</dbReference>
<evidence type="ECO:0000259" key="13">
    <source>
        <dbReference type="Pfam" id="PF03958"/>
    </source>
</evidence>
<feature type="compositionally biased region" description="Gly residues" evidence="11">
    <location>
        <begin position="370"/>
        <end position="411"/>
    </location>
</feature>
<keyword evidence="16" id="KW-1185">Reference proteome</keyword>
<comment type="subcellular location">
    <subcellularLocation>
        <location evidence="1 10">Cell outer membrane</location>
    </subcellularLocation>
</comment>
<sequence>MRPQRPFPVRGWPLRGWPALASGALALALLSLAGCSDFEERFPKMGPIGSAPGPKTLVRDASPTARTTDTASEGLSIDGGPRPPAQVVMGTGAFANLPALKSSAGIEIPPGDPVTLDFDGVDVRDVLRSVLGNLLGLSYSVDSAVQGTVTLKTGSPIPRDQVLSVLTDALQLANVVLVERDGVFLALPADKAAQQAALGGGAGLVTRIVPVRYVSVADLQKALQPLTPAGTTVQADQARGLLTITGPAQDVAQVEENVEVFDADFMRGMSFAVIPLRYGRAKEIADEANAMLATASPSAKDVVRVFAVGRLNAVLVTSRQPGYIARMRDWLDRLDRGDESSQPRIYVYRVRNGRATDLGRVLSEALGIQQAGGGGGPGGGPGDGNGLGSDGLDGSGSGSGFGSGQGGGLSGDGLDPATPATSPVASNDPAPPPRAGAGPLGSVGDVAQLAAGATDRAGVPPVRVSVDRANNALVIVAPPRLYRDIEAALEKLDVPPLQVLIEATVAEVTLGDNLSLGLQYAFQSGNFAGVFAPNVAATTAATTTTAGAGAGTLANFPGFSFVPGANLLYTTASASVMLQALSQLTTVRVLAAPNLMVLNNGTARLQVGDQVPTQTQTSTSTITPNAPTVSSIQYRDTGIILHIRPRVNDSGLVVLDIFEEISQPVATQSSEIKSPTIQQRQVTSSVAVHDGETIALAGLIDDRETRGNSGVPWLQEIPVLGYLFGTRNDTRRRTELLVMITPRVVRGRFDGEAVTDELRERMLQVAPLARRS</sequence>
<keyword evidence="8" id="KW-0472">Membrane</keyword>
<evidence type="ECO:0000259" key="12">
    <source>
        <dbReference type="Pfam" id="PF00263"/>
    </source>
</evidence>
<feature type="domain" description="NolW-like" evidence="13">
    <location>
        <begin position="206"/>
        <end position="262"/>
    </location>
</feature>
<keyword evidence="9" id="KW-0998">Cell outer membrane</keyword>
<name>A0ABV7L1R8_9PROT</name>
<organism evidence="15 16">
    <name type="scientific">Marinibaculum pumilum</name>
    <dbReference type="NCBI Taxonomy" id="1766165"/>
    <lineage>
        <taxon>Bacteria</taxon>
        <taxon>Pseudomonadati</taxon>
        <taxon>Pseudomonadota</taxon>
        <taxon>Alphaproteobacteria</taxon>
        <taxon>Rhodospirillales</taxon>
        <taxon>Rhodospirillaceae</taxon>
        <taxon>Marinibaculum</taxon>
    </lineage>
</organism>
<evidence type="ECO:0000313" key="16">
    <source>
        <dbReference type="Proteomes" id="UP001595528"/>
    </source>
</evidence>
<dbReference type="InterPro" id="IPR004846">
    <property type="entry name" value="T2SS/T3SS_dom"/>
</dbReference>
<keyword evidence="5" id="KW-0812">Transmembrane</keyword>
<dbReference type="Proteomes" id="UP001595528">
    <property type="component" value="Unassembled WGS sequence"/>
</dbReference>
<proteinExistence type="inferred from homology"/>
<feature type="region of interest" description="Disordered" evidence="11">
    <location>
        <begin position="369"/>
        <end position="443"/>
    </location>
</feature>
<dbReference type="InterPro" id="IPR013356">
    <property type="entry name" value="T2SS_GspD"/>
</dbReference>
<feature type="compositionally biased region" description="Polar residues" evidence="11">
    <location>
        <begin position="64"/>
        <end position="73"/>
    </location>
</feature>
<evidence type="ECO:0000256" key="7">
    <source>
        <dbReference type="ARBA" id="ARBA00022927"/>
    </source>
</evidence>
<evidence type="ECO:0000256" key="10">
    <source>
        <dbReference type="RuleBase" id="RU004004"/>
    </source>
</evidence>
<dbReference type="PANTHER" id="PTHR30332">
    <property type="entry name" value="PROBABLE GENERAL SECRETION PATHWAY PROTEIN D"/>
    <property type="match status" value="1"/>
</dbReference>
<dbReference type="PRINTS" id="PR00811">
    <property type="entry name" value="BCTERIALGSPD"/>
</dbReference>
<feature type="domain" description="Type II/III secretion system secretin-like" evidence="12">
    <location>
        <begin position="580"/>
        <end position="746"/>
    </location>
</feature>
<evidence type="ECO:0000256" key="6">
    <source>
        <dbReference type="ARBA" id="ARBA00022729"/>
    </source>
</evidence>
<gene>
    <name evidence="15" type="primary">gspD</name>
    <name evidence="15" type="ORF">ACFOGJ_13360</name>
</gene>
<dbReference type="PANTHER" id="PTHR30332:SF25">
    <property type="entry name" value="SECRETIN XPSD"/>
    <property type="match status" value="1"/>
</dbReference>
<protein>
    <submittedName>
        <fullName evidence="15">Type II secretion system secretin GspD</fullName>
    </submittedName>
</protein>
<dbReference type="Gene3D" id="3.30.1370.120">
    <property type="match status" value="3"/>
</dbReference>
<dbReference type="PROSITE" id="PS51257">
    <property type="entry name" value="PROKAR_LIPOPROTEIN"/>
    <property type="match status" value="1"/>
</dbReference>
<feature type="domain" description="NolW-like" evidence="13">
    <location>
        <begin position="272"/>
        <end position="337"/>
    </location>
</feature>
<keyword evidence="3 10" id="KW-0813">Transport</keyword>
<dbReference type="InterPro" id="IPR050810">
    <property type="entry name" value="Bact_Secretion_Sys_Channel"/>
</dbReference>
<dbReference type="EMBL" id="JBHRTR010000028">
    <property type="protein sequence ID" value="MFC3228227.1"/>
    <property type="molecule type" value="Genomic_DNA"/>
</dbReference>
<feature type="domain" description="GspD-like N0" evidence="14">
    <location>
        <begin position="116"/>
        <end position="183"/>
    </location>
</feature>
<evidence type="ECO:0000256" key="3">
    <source>
        <dbReference type="ARBA" id="ARBA00022448"/>
    </source>
</evidence>
<evidence type="ECO:0000256" key="11">
    <source>
        <dbReference type="SAM" id="MobiDB-lite"/>
    </source>
</evidence>
<dbReference type="NCBIfam" id="TIGR02517">
    <property type="entry name" value="type_II_gspD"/>
    <property type="match status" value="1"/>
</dbReference>
<evidence type="ECO:0000256" key="9">
    <source>
        <dbReference type="ARBA" id="ARBA00023237"/>
    </source>
</evidence>
<dbReference type="InterPro" id="IPR049371">
    <property type="entry name" value="GspD-like_N0"/>
</dbReference>
<keyword evidence="4" id="KW-1134">Transmembrane beta strand</keyword>
<accession>A0ABV7L1R8</accession>
<dbReference type="InterPro" id="IPR005644">
    <property type="entry name" value="NolW-like"/>
</dbReference>
<feature type="region of interest" description="Disordered" evidence="11">
    <location>
        <begin position="45"/>
        <end position="82"/>
    </location>
</feature>
<dbReference type="Pfam" id="PF21305">
    <property type="entry name" value="type_II_gspD_N0"/>
    <property type="match status" value="1"/>
</dbReference>
<comment type="similarity">
    <text evidence="2">Belongs to the bacterial secretin family. GSP D subfamily.</text>
</comment>
<dbReference type="InterPro" id="IPR001775">
    <property type="entry name" value="GspD/PilQ"/>
</dbReference>
<dbReference type="Gene3D" id="3.55.50.30">
    <property type="match status" value="1"/>
</dbReference>
<keyword evidence="7" id="KW-0653">Protein transport</keyword>
<evidence type="ECO:0000259" key="14">
    <source>
        <dbReference type="Pfam" id="PF21305"/>
    </source>
</evidence>
<evidence type="ECO:0000256" key="8">
    <source>
        <dbReference type="ARBA" id="ARBA00023136"/>
    </source>
</evidence>